<accession>A0A6V7WPC7</accession>
<feature type="signal peptide" evidence="1">
    <location>
        <begin position="1"/>
        <end position="21"/>
    </location>
</feature>
<organism evidence="2 3">
    <name type="scientific">Meloidogyne enterolobii</name>
    <name type="common">Root-knot nematode worm</name>
    <name type="synonym">Meloidogyne mayaguensis</name>
    <dbReference type="NCBI Taxonomy" id="390850"/>
    <lineage>
        <taxon>Eukaryota</taxon>
        <taxon>Metazoa</taxon>
        <taxon>Ecdysozoa</taxon>
        <taxon>Nematoda</taxon>
        <taxon>Chromadorea</taxon>
        <taxon>Rhabditida</taxon>
        <taxon>Tylenchina</taxon>
        <taxon>Tylenchomorpha</taxon>
        <taxon>Tylenchoidea</taxon>
        <taxon>Meloidogynidae</taxon>
        <taxon>Meloidogyninae</taxon>
        <taxon>Meloidogyne</taxon>
    </lineage>
</organism>
<proteinExistence type="predicted"/>
<name>A0A6V7WPC7_MELEN</name>
<dbReference type="Proteomes" id="UP000580250">
    <property type="component" value="Unassembled WGS sequence"/>
</dbReference>
<evidence type="ECO:0000256" key="1">
    <source>
        <dbReference type="SAM" id="SignalP"/>
    </source>
</evidence>
<keyword evidence="1" id="KW-0732">Signal</keyword>
<dbReference type="AlphaFoldDB" id="A0A6V7WPC7"/>
<dbReference type="EMBL" id="CAJEWN010000717">
    <property type="protein sequence ID" value="CAD2188860.1"/>
    <property type="molecule type" value="Genomic_DNA"/>
</dbReference>
<dbReference type="OrthoDB" id="536948at2759"/>
<protein>
    <submittedName>
        <fullName evidence="2">Uncharacterized protein</fullName>
    </submittedName>
</protein>
<evidence type="ECO:0000313" key="2">
    <source>
        <dbReference type="EMBL" id="CAD2188860.1"/>
    </source>
</evidence>
<evidence type="ECO:0000313" key="3">
    <source>
        <dbReference type="Proteomes" id="UP000580250"/>
    </source>
</evidence>
<comment type="caution">
    <text evidence="2">The sequence shown here is derived from an EMBL/GenBank/DDBJ whole genome shotgun (WGS) entry which is preliminary data.</text>
</comment>
<reference evidence="2 3" key="1">
    <citation type="submission" date="2020-08" db="EMBL/GenBank/DDBJ databases">
        <authorList>
            <person name="Koutsovoulos G."/>
            <person name="Danchin GJ E."/>
        </authorList>
    </citation>
    <scope>NUCLEOTIDE SEQUENCE [LARGE SCALE GENOMIC DNA]</scope>
</reference>
<gene>
    <name evidence="2" type="ORF">MENT_LOCUS41537</name>
</gene>
<feature type="chain" id="PRO_5027913562" evidence="1">
    <location>
        <begin position="22"/>
        <end position="270"/>
    </location>
</feature>
<sequence>MTLLLLIVLKYLNLLMEGILANFYSGPVGIPRSDKLSIYSGSSFSSSSLLRSFNYLSNFDESGSITTQSSIISIHLRATAADGEFGFLAEIATLPAVPLPRKGVDEVAIRASRILNNDRGAINYKNLGEIGPNVIIEQCAIDRNGYHLYGNISTSTAAVNMDVHNTLLFFFRANSIRYGRGGLFISARSSSSMSRLRAVIKNNAILMNSNSSILTFIGNGLQKADFLANLISLNYALYADTAKIIIFNFLINYILGFFKRCFGQFLSQYN</sequence>